<dbReference type="Proteomes" id="UP000287188">
    <property type="component" value="Unassembled WGS sequence"/>
</dbReference>
<name>A0A402AWM7_9CHLR</name>
<gene>
    <name evidence="2" type="ORF">KDK_72540</name>
</gene>
<keyword evidence="1" id="KW-0812">Transmembrane</keyword>
<sequence length="189" mass="20342">MSTRPSPYRERALKHYSQQNQEAVVPRLISLRTAAVLWIVLAVLLIAVVVSWFGQIPMFTTASGIVLGQKTAHEAQGVYIFIPANQLNTIQAGMPVRVQVGLNGPDFTTTVESVDKKVMTPTDARQQFNLGSSGWGVIEEPSVVVTVKNSSANLLKSFAGSVINAQIQIGTRPVLSLIPGISQFVGGNK</sequence>
<keyword evidence="3" id="KW-1185">Reference proteome</keyword>
<keyword evidence="1" id="KW-1133">Transmembrane helix</keyword>
<reference evidence="3" key="1">
    <citation type="submission" date="2018-12" db="EMBL/GenBank/DDBJ databases">
        <title>Tengunoibacter tsumagoiensis gen. nov., sp. nov., Dictyobacter kobayashii sp. nov., D. alpinus sp. nov., and D. joshuensis sp. nov. and description of Dictyobacteraceae fam. nov. within the order Ktedonobacterales isolated from Tengu-no-mugimeshi.</title>
        <authorList>
            <person name="Wang C.M."/>
            <person name="Zheng Y."/>
            <person name="Sakai Y."/>
            <person name="Toyoda A."/>
            <person name="Minakuchi Y."/>
            <person name="Abe K."/>
            <person name="Yokota A."/>
            <person name="Yabe S."/>
        </authorList>
    </citation>
    <scope>NUCLEOTIDE SEQUENCE [LARGE SCALE GENOMIC DNA]</scope>
    <source>
        <strain evidence="3">Uno11</strain>
    </source>
</reference>
<evidence type="ECO:0000313" key="3">
    <source>
        <dbReference type="Proteomes" id="UP000287188"/>
    </source>
</evidence>
<dbReference type="EMBL" id="BIFS01000002">
    <property type="protein sequence ID" value="GCE23454.1"/>
    <property type="molecule type" value="Genomic_DNA"/>
</dbReference>
<comment type="caution">
    <text evidence="2">The sequence shown here is derived from an EMBL/GenBank/DDBJ whole genome shotgun (WGS) entry which is preliminary data.</text>
</comment>
<evidence type="ECO:0000313" key="2">
    <source>
        <dbReference type="EMBL" id="GCE23454.1"/>
    </source>
</evidence>
<protein>
    <submittedName>
        <fullName evidence="2">Uncharacterized protein</fullName>
    </submittedName>
</protein>
<proteinExistence type="predicted"/>
<accession>A0A402AWM7</accession>
<keyword evidence="1" id="KW-0472">Membrane</keyword>
<feature type="transmembrane region" description="Helical" evidence="1">
    <location>
        <begin position="35"/>
        <end position="54"/>
    </location>
</feature>
<evidence type="ECO:0000256" key="1">
    <source>
        <dbReference type="SAM" id="Phobius"/>
    </source>
</evidence>
<organism evidence="2 3">
    <name type="scientific">Dictyobacter kobayashii</name>
    <dbReference type="NCBI Taxonomy" id="2014872"/>
    <lineage>
        <taxon>Bacteria</taxon>
        <taxon>Bacillati</taxon>
        <taxon>Chloroflexota</taxon>
        <taxon>Ktedonobacteria</taxon>
        <taxon>Ktedonobacterales</taxon>
        <taxon>Dictyobacteraceae</taxon>
        <taxon>Dictyobacter</taxon>
    </lineage>
</organism>
<dbReference type="AlphaFoldDB" id="A0A402AWM7"/>
<dbReference type="OrthoDB" id="162131at2"/>
<dbReference type="RefSeq" id="WP_126556889.1">
    <property type="nucleotide sequence ID" value="NZ_BIFS01000002.1"/>
</dbReference>